<gene>
    <name evidence="10" type="ORF">O3I_021975</name>
</gene>
<evidence type="ECO:0000313" key="10">
    <source>
        <dbReference type="EMBL" id="AFU02350.1"/>
    </source>
</evidence>
<dbReference type="Pfam" id="PF00069">
    <property type="entry name" value="Pkinase"/>
    <property type="match status" value="1"/>
</dbReference>
<feature type="compositionally biased region" description="Low complexity" evidence="8">
    <location>
        <begin position="439"/>
        <end position="449"/>
    </location>
</feature>
<dbReference type="PROSITE" id="PS00108">
    <property type="entry name" value="PROTEIN_KINASE_ST"/>
    <property type="match status" value="1"/>
</dbReference>
<protein>
    <recommendedName>
        <fullName evidence="1">non-specific serine/threonine protein kinase</fullName>
        <ecNumber evidence="1">2.7.11.1</ecNumber>
    </recommendedName>
</protein>
<name>K0EZN4_NOCB7</name>
<dbReference type="KEGG" id="nbr:O3I_021975"/>
<accession>K0EZN4</accession>
<evidence type="ECO:0000256" key="1">
    <source>
        <dbReference type="ARBA" id="ARBA00012513"/>
    </source>
</evidence>
<feature type="domain" description="Protein kinase" evidence="9">
    <location>
        <begin position="12"/>
        <end position="273"/>
    </location>
</feature>
<proteinExistence type="predicted"/>
<organism evidence="10 11">
    <name type="scientific">Nocardia brasiliensis (strain ATCC 700358 / HUJEG-1)</name>
    <dbReference type="NCBI Taxonomy" id="1133849"/>
    <lineage>
        <taxon>Bacteria</taxon>
        <taxon>Bacillati</taxon>
        <taxon>Actinomycetota</taxon>
        <taxon>Actinomycetes</taxon>
        <taxon>Mycobacteriales</taxon>
        <taxon>Nocardiaceae</taxon>
        <taxon>Nocardia</taxon>
    </lineage>
</organism>
<evidence type="ECO:0000313" key="11">
    <source>
        <dbReference type="Proteomes" id="UP000006304"/>
    </source>
</evidence>
<dbReference type="GO" id="GO:0005524">
    <property type="term" value="F:ATP binding"/>
    <property type="evidence" value="ECO:0007669"/>
    <property type="project" value="UniProtKB-UniRule"/>
</dbReference>
<dbReference type="CDD" id="cd14014">
    <property type="entry name" value="STKc_PknB_like"/>
    <property type="match status" value="1"/>
</dbReference>
<feature type="region of interest" description="Disordered" evidence="8">
    <location>
        <begin position="369"/>
        <end position="462"/>
    </location>
</feature>
<keyword evidence="3" id="KW-0808">Transferase</keyword>
<dbReference type="PANTHER" id="PTHR43289">
    <property type="entry name" value="MITOGEN-ACTIVATED PROTEIN KINASE KINASE KINASE 20-RELATED"/>
    <property type="match status" value="1"/>
</dbReference>
<dbReference type="Gene3D" id="3.30.200.20">
    <property type="entry name" value="Phosphorylase Kinase, domain 1"/>
    <property type="match status" value="1"/>
</dbReference>
<keyword evidence="5 10" id="KW-0418">Kinase</keyword>
<reference evidence="10 11" key="1">
    <citation type="journal article" date="2012" name="J. Bacteriol.">
        <title>Complete genome sequence of Nocardia brasiliensis HUJEG-1.</title>
        <authorList>
            <person name="Vera-Cabrera L."/>
            <person name="Ortiz-Lopez R."/>
            <person name="Elizondo-Gonzalez R."/>
            <person name="Perez-Maya A.A."/>
            <person name="Ocampo-Candiani J."/>
        </authorList>
    </citation>
    <scope>NUCLEOTIDE SEQUENCE [LARGE SCALE GENOMIC DNA]</scope>
    <source>
        <strain evidence="11">ATCC 700358</strain>
    </source>
</reference>
<dbReference type="InterPro" id="IPR011009">
    <property type="entry name" value="Kinase-like_dom_sf"/>
</dbReference>
<dbReference type="EMBL" id="CP003876">
    <property type="protein sequence ID" value="AFU02350.1"/>
    <property type="molecule type" value="Genomic_DNA"/>
</dbReference>
<evidence type="ECO:0000256" key="3">
    <source>
        <dbReference type="ARBA" id="ARBA00022679"/>
    </source>
</evidence>
<evidence type="ECO:0000256" key="5">
    <source>
        <dbReference type="ARBA" id="ARBA00022777"/>
    </source>
</evidence>
<dbReference type="HOGENOM" id="CLU_000288_63_44_11"/>
<evidence type="ECO:0000256" key="2">
    <source>
        <dbReference type="ARBA" id="ARBA00022527"/>
    </source>
</evidence>
<dbReference type="eggNOG" id="COG0515">
    <property type="taxonomic scope" value="Bacteria"/>
</dbReference>
<dbReference type="InterPro" id="IPR008271">
    <property type="entry name" value="Ser/Thr_kinase_AS"/>
</dbReference>
<keyword evidence="2 10" id="KW-0723">Serine/threonine-protein kinase</keyword>
<dbReference type="PROSITE" id="PS50011">
    <property type="entry name" value="PROTEIN_KINASE_DOM"/>
    <property type="match status" value="1"/>
</dbReference>
<evidence type="ECO:0000259" key="9">
    <source>
        <dbReference type="PROSITE" id="PS50011"/>
    </source>
</evidence>
<evidence type="ECO:0000256" key="4">
    <source>
        <dbReference type="ARBA" id="ARBA00022741"/>
    </source>
</evidence>
<dbReference type="PROSITE" id="PS00107">
    <property type="entry name" value="PROTEIN_KINASE_ATP"/>
    <property type="match status" value="1"/>
</dbReference>
<evidence type="ECO:0000256" key="6">
    <source>
        <dbReference type="ARBA" id="ARBA00022840"/>
    </source>
</evidence>
<sequence length="462" mass="48202">MILQPGTRFAGFTIERVLGAGGMGTVYLARHPRMPRRVALKVLTESFHADRRTRSAFDREARLAAGLEHPNIVSVYDRSAADDPALWLAMRYIDGGDAAGLLSGQPDGLAPERVVRLLTDAAHALDYAHAQGVLHRDVKPANLLVENDARHGERAVLTDFGIARTLDDTVTLSGIAATFAYAAPERFSDAIADHRADVYSLGCTLFQLLTGQHPFPRKDQAAVIGAHLAAPPPAPRERRPELPAALDAVIATAMAKSPRDRYDSCTALAEATARALTLSDDAARSAPTAANGSARAVPAPGGEVVAVVRHGADRAAAVQRPERARSATPGGAKSWLRAGGSGKRRRVAVGAGVLVTGVGVVAGTVFTVRGDDAAPGRGTATSVVRQQTTSSPPAPTTTLAPATVAGTSVPLPADVPSPDDVAPPGDTLSPAQPAPPVQQRPQSQQQQAPPVVPQTRVHQWPG</sequence>
<dbReference type="PANTHER" id="PTHR43289:SF6">
    <property type="entry name" value="SERINE_THREONINE-PROTEIN KINASE NEKL-3"/>
    <property type="match status" value="1"/>
</dbReference>
<dbReference type="InterPro" id="IPR017441">
    <property type="entry name" value="Protein_kinase_ATP_BS"/>
</dbReference>
<dbReference type="SMART" id="SM00220">
    <property type="entry name" value="S_TKc"/>
    <property type="match status" value="1"/>
</dbReference>
<feature type="binding site" evidence="7">
    <location>
        <position position="41"/>
    </location>
    <ligand>
        <name>ATP</name>
        <dbReference type="ChEBI" id="CHEBI:30616"/>
    </ligand>
</feature>
<dbReference type="STRING" id="1133849.O3I_021975"/>
<keyword evidence="4 7" id="KW-0547">Nucleotide-binding</keyword>
<feature type="region of interest" description="Disordered" evidence="8">
    <location>
        <begin position="315"/>
        <end position="342"/>
    </location>
</feature>
<dbReference type="SUPFAM" id="SSF56112">
    <property type="entry name" value="Protein kinase-like (PK-like)"/>
    <property type="match status" value="1"/>
</dbReference>
<keyword evidence="6 7" id="KW-0067">ATP-binding</keyword>
<keyword evidence="11" id="KW-1185">Reference proteome</keyword>
<dbReference type="InterPro" id="IPR000719">
    <property type="entry name" value="Prot_kinase_dom"/>
</dbReference>
<dbReference type="AlphaFoldDB" id="K0EZN4"/>
<dbReference type="EC" id="2.7.11.1" evidence="1"/>
<dbReference type="Proteomes" id="UP000006304">
    <property type="component" value="Chromosome"/>
</dbReference>
<dbReference type="RefSeq" id="WP_014985205.1">
    <property type="nucleotide sequence ID" value="NC_018681.1"/>
</dbReference>
<feature type="compositionally biased region" description="Low complexity" evidence="8">
    <location>
        <begin position="388"/>
        <end position="424"/>
    </location>
</feature>
<evidence type="ECO:0000256" key="7">
    <source>
        <dbReference type="PROSITE-ProRule" id="PRU10141"/>
    </source>
</evidence>
<dbReference type="GO" id="GO:0004674">
    <property type="term" value="F:protein serine/threonine kinase activity"/>
    <property type="evidence" value="ECO:0007669"/>
    <property type="project" value="UniProtKB-KW"/>
</dbReference>
<evidence type="ECO:0000256" key="8">
    <source>
        <dbReference type="SAM" id="MobiDB-lite"/>
    </source>
</evidence>
<dbReference type="Gene3D" id="1.10.510.10">
    <property type="entry name" value="Transferase(Phosphotransferase) domain 1"/>
    <property type="match status" value="1"/>
</dbReference>